<proteinExistence type="predicted"/>
<dbReference type="PANTHER" id="PTHR45125:SF3">
    <property type="entry name" value="NO-APICAL-MERISTEM-ASSOCIATED CARBOXY-TERMINAL DOMAIN PROTEIN"/>
    <property type="match status" value="1"/>
</dbReference>
<dbReference type="Pfam" id="PF14303">
    <property type="entry name" value="NAM-associated"/>
    <property type="match status" value="1"/>
</dbReference>
<dbReference type="STRING" id="888268.A0A1E5V2L8"/>
<comment type="caution">
    <text evidence="3">The sequence shown here is derived from an EMBL/GenBank/DDBJ whole genome shotgun (WGS) entry which is preliminary data.</text>
</comment>
<dbReference type="PANTHER" id="PTHR45125">
    <property type="entry name" value="F21J9.4-RELATED"/>
    <property type="match status" value="1"/>
</dbReference>
<protein>
    <recommendedName>
        <fullName evidence="2">No apical meristem-associated C-terminal domain-containing protein</fullName>
    </recommendedName>
</protein>
<sequence length="341" mass="37972">MVTESAVMIKSIVADALSPISLSEIDSMNLALINIESVAAEVEQQALECEAALEATVQPGDEEAVDPDDVVPTNWVPYTDADYFNSDDSMHLPDTNGQRKASFYKSIERKYNDKKDSFPPSSLRSLEGRWQNIKEQVSKFEGYFNITAVAVTLYNSLEPKPFTVLHCWEILRNQPKWTDLHEKAAHGANLPDTGPGDPDSESVPRDQDSFSVAGSKRPLGRDSSKAAKRALSSQSASQSMDEFAYLLSNMHVEKLSLIKAHNGDIGGKLDELIALDKMKIKLKKETVHMKRVQEDERIMAVDLSTRNPMQCVLYNSCSVTCLRAWRAIMKGHLPRNACHLS</sequence>
<name>A0A1E5V2L8_9POAL</name>
<feature type="region of interest" description="Disordered" evidence="1">
    <location>
        <begin position="186"/>
        <end position="233"/>
    </location>
</feature>
<evidence type="ECO:0000313" key="4">
    <source>
        <dbReference type="Proteomes" id="UP000095767"/>
    </source>
</evidence>
<dbReference type="Proteomes" id="UP000095767">
    <property type="component" value="Unassembled WGS sequence"/>
</dbReference>
<dbReference type="InterPro" id="IPR029466">
    <property type="entry name" value="NAM-associated_C"/>
</dbReference>
<evidence type="ECO:0000313" key="3">
    <source>
        <dbReference type="EMBL" id="OEL19413.1"/>
    </source>
</evidence>
<dbReference type="AlphaFoldDB" id="A0A1E5V2L8"/>
<accession>A0A1E5V2L8</accession>
<gene>
    <name evidence="3" type="ORF">BAE44_0019568</name>
</gene>
<evidence type="ECO:0000259" key="2">
    <source>
        <dbReference type="Pfam" id="PF14303"/>
    </source>
</evidence>
<dbReference type="OrthoDB" id="2507178at2759"/>
<keyword evidence="4" id="KW-1185">Reference proteome</keyword>
<dbReference type="EMBL" id="LWDX02053658">
    <property type="protein sequence ID" value="OEL19413.1"/>
    <property type="molecule type" value="Genomic_DNA"/>
</dbReference>
<feature type="domain" description="No apical meristem-associated C-terminal" evidence="2">
    <location>
        <begin position="160"/>
        <end position="306"/>
    </location>
</feature>
<organism evidence="3 4">
    <name type="scientific">Dichanthelium oligosanthes</name>
    <dbReference type="NCBI Taxonomy" id="888268"/>
    <lineage>
        <taxon>Eukaryota</taxon>
        <taxon>Viridiplantae</taxon>
        <taxon>Streptophyta</taxon>
        <taxon>Embryophyta</taxon>
        <taxon>Tracheophyta</taxon>
        <taxon>Spermatophyta</taxon>
        <taxon>Magnoliopsida</taxon>
        <taxon>Liliopsida</taxon>
        <taxon>Poales</taxon>
        <taxon>Poaceae</taxon>
        <taxon>PACMAD clade</taxon>
        <taxon>Panicoideae</taxon>
        <taxon>Panicodae</taxon>
        <taxon>Paniceae</taxon>
        <taxon>Dichantheliinae</taxon>
        <taxon>Dichanthelium</taxon>
    </lineage>
</organism>
<evidence type="ECO:0000256" key="1">
    <source>
        <dbReference type="SAM" id="MobiDB-lite"/>
    </source>
</evidence>
<reference evidence="3 4" key="1">
    <citation type="submission" date="2016-09" db="EMBL/GenBank/DDBJ databases">
        <title>The draft genome of Dichanthelium oligosanthes: A C3 panicoid grass species.</title>
        <authorList>
            <person name="Studer A.J."/>
            <person name="Schnable J.C."/>
            <person name="Brutnell T.P."/>
        </authorList>
    </citation>
    <scope>NUCLEOTIDE SEQUENCE [LARGE SCALE GENOMIC DNA]</scope>
    <source>
        <strain evidence="4">cv. Kellogg 1175</strain>
        <tissue evidence="3">Leaf</tissue>
    </source>
</reference>